<gene>
    <name evidence="3" type="ORF">CR513_00790</name>
</gene>
<protein>
    <recommendedName>
        <fullName evidence="2">VQ domain-containing protein</fullName>
    </recommendedName>
</protein>
<comment type="caution">
    <text evidence="3">The sequence shown here is derived from an EMBL/GenBank/DDBJ whole genome shotgun (WGS) entry which is preliminary data.</text>
</comment>
<evidence type="ECO:0000256" key="1">
    <source>
        <dbReference type="SAM" id="MobiDB-lite"/>
    </source>
</evidence>
<sequence>MTSGPKIVHIETLYVETDATNFRDVVQHLTGKNSSTTNWLRHSTGASFSVAGSSDYSRRGIANDRGVGAKPQEDTTATTHGNKNNSVTSPMILMNLSFKDFEAFLSDLPLMEDLLKL</sequence>
<evidence type="ECO:0000313" key="4">
    <source>
        <dbReference type="Proteomes" id="UP000257109"/>
    </source>
</evidence>
<accession>A0A371IGH5</accession>
<dbReference type="PANTHER" id="PTHR34777">
    <property type="entry name" value="VQ MOTIF-CONTAINING PROTEIN 10"/>
    <property type="match status" value="1"/>
</dbReference>
<dbReference type="Pfam" id="PF05678">
    <property type="entry name" value="VQ"/>
    <property type="match status" value="1"/>
</dbReference>
<dbReference type="Proteomes" id="UP000257109">
    <property type="component" value="Unassembled WGS sequence"/>
</dbReference>
<dbReference type="OrthoDB" id="691083at2759"/>
<organism evidence="3 4">
    <name type="scientific">Mucuna pruriens</name>
    <name type="common">Velvet bean</name>
    <name type="synonym">Dolichos pruriens</name>
    <dbReference type="NCBI Taxonomy" id="157652"/>
    <lineage>
        <taxon>Eukaryota</taxon>
        <taxon>Viridiplantae</taxon>
        <taxon>Streptophyta</taxon>
        <taxon>Embryophyta</taxon>
        <taxon>Tracheophyta</taxon>
        <taxon>Spermatophyta</taxon>
        <taxon>Magnoliopsida</taxon>
        <taxon>eudicotyledons</taxon>
        <taxon>Gunneridae</taxon>
        <taxon>Pentapetalae</taxon>
        <taxon>rosids</taxon>
        <taxon>fabids</taxon>
        <taxon>Fabales</taxon>
        <taxon>Fabaceae</taxon>
        <taxon>Papilionoideae</taxon>
        <taxon>50 kb inversion clade</taxon>
        <taxon>NPAAA clade</taxon>
        <taxon>indigoferoid/millettioid clade</taxon>
        <taxon>Phaseoleae</taxon>
        <taxon>Mucuna</taxon>
    </lineage>
</organism>
<proteinExistence type="predicted"/>
<feature type="compositionally biased region" description="Polar residues" evidence="1">
    <location>
        <begin position="74"/>
        <end position="88"/>
    </location>
</feature>
<dbReference type="AlphaFoldDB" id="A0A371IGH5"/>
<reference evidence="3" key="1">
    <citation type="submission" date="2018-05" db="EMBL/GenBank/DDBJ databases">
        <title>Draft genome of Mucuna pruriens seed.</title>
        <authorList>
            <person name="Nnadi N.E."/>
            <person name="Vos R."/>
            <person name="Hasami M.H."/>
            <person name="Devisetty U.K."/>
            <person name="Aguiy J.C."/>
        </authorList>
    </citation>
    <scope>NUCLEOTIDE SEQUENCE [LARGE SCALE GENOMIC DNA]</scope>
    <source>
        <strain evidence="3">JCA_2017</strain>
    </source>
</reference>
<feature type="domain" description="VQ" evidence="2">
    <location>
        <begin position="14"/>
        <end position="34"/>
    </location>
</feature>
<feature type="region of interest" description="Disordered" evidence="1">
    <location>
        <begin position="59"/>
        <end position="88"/>
    </location>
</feature>
<dbReference type="InterPro" id="IPR039608">
    <property type="entry name" value="VQ_1/10"/>
</dbReference>
<dbReference type="InterPro" id="IPR008889">
    <property type="entry name" value="VQ"/>
</dbReference>
<evidence type="ECO:0000259" key="2">
    <source>
        <dbReference type="Pfam" id="PF05678"/>
    </source>
</evidence>
<feature type="non-terminal residue" evidence="3">
    <location>
        <position position="1"/>
    </location>
</feature>
<dbReference type="EMBL" id="QJKJ01000120">
    <property type="protein sequence ID" value="RDY14172.1"/>
    <property type="molecule type" value="Genomic_DNA"/>
</dbReference>
<keyword evidence="4" id="KW-1185">Reference proteome</keyword>
<dbReference type="PANTHER" id="PTHR34777:SF15">
    <property type="entry name" value="VQ MOTIF PROTEIN"/>
    <property type="match status" value="1"/>
</dbReference>
<name>A0A371IGH5_MUCPR</name>
<evidence type="ECO:0000313" key="3">
    <source>
        <dbReference type="EMBL" id="RDY14172.1"/>
    </source>
</evidence>